<evidence type="ECO:0000313" key="2">
    <source>
        <dbReference type="Proteomes" id="UP001139646"/>
    </source>
</evidence>
<comment type="caution">
    <text evidence="1">The sequence shown here is derived from an EMBL/GenBank/DDBJ whole genome shotgun (WGS) entry which is preliminary data.</text>
</comment>
<dbReference type="EMBL" id="JAKKSL010000007">
    <property type="protein sequence ID" value="MCI2286095.1"/>
    <property type="molecule type" value="Genomic_DNA"/>
</dbReference>
<accession>A0ABS9X7L4</accession>
<reference evidence="1" key="1">
    <citation type="submission" date="2022-01" db="EMBL/GenBank/DDBJ databases">
        <title>Colwellia maritima, isolated from seawater.</title>
        <authorList>
            <person name="Kristyanto S."/>
            <person name="Jung J."/>
            <person name="Jeon C.O."/>
        </authorList>
    </citation>
    <scope>NUCLEOTIDE SEQUENCE</scope>
    <source>
        <strain evidence="1">MSW7</strain>
    </source>
</reference>
<dbReference type="RefSeq" id="WP_242289290.1">
    <property type="nucleotide sequence ID" value="NZ_JAKKSL010000007.1"/>
</dbReference>
<proteinExistence type="predicted"/>
<protein>
    <submittedName>
        <fullName evidence="1">Uncharacterized protein</fullName>
    </submittedName>
</protein>
<keyword evidence="2" id="KW-1185">Reference proteome</keyword>
<dbReference type="Proteomes" id="UP001139646">
    <property type="component" value="Unassembled WGS sequence"/>
</dbReference>
<evidence type="ECO:0000313" key="1">
    <source>
        <dbReference type="EMBL" id="MCI2286095.1"/>
    </source>
</evidence>
<gene>
    <name evidence="1" type="ORF">L3081_25060</name>
</gene>
<sequence>MMNIVTATQKKGIEAEKMLSSLFCKLRKTGANNKNRYEDLKRSDFKKIASLVKDLNSLIDVELVAEKCMVEYDLPHIDARCALYAALAISRGASFKSAITTRLIDVKKMRKL</sequence>
<organism evidence="1 2">
    <name type="scientific">Colwellia maritima</name>
    <dbReference type="NCBI Taxonomy" id="2912588"/>
    <lineage>
        <taxon>Bacteria</taxon>
        <taxon>Pseudomonadati</taxon>
        <taxon>Pseudomonadota</taxon>
        <taxon>Gammaproteobacteria</taxon>
        <taxon>Alteromonadales</taxon>
        <taxon>Colwelliaceae</taxon>
        <taxon>Colwellia</taxon>
    </lineage>
</organism>
<name>A0ABS9X7L4_9GAMM</name>